<sequence>RELEIWSKINHKNVLPLLGIAHINPDANIPAFISLAVTIGNAKEFILRNPSFPPLHILHDIIQGLHYLHTFEPDPIVHGDIKAVNVLIHSINDRYEACLSDFGLNRFLVDSTLWRTPAIRAGSLPWMSPELMTGNEYTPTKESDVYAYGMTCYEILSGDVPFKSVTDEFAFSYKVDIMGQRPERVKSTDLDCIWDIITQCWAEKEEDRPHTAEVLELVRTRTPPYDPSLFKIGQRQSSAHATVTKSDYHTASTGPLAESDETTVLTKSTNRRYLNVSETLETEDERMVEGGLIEPTSRSYLNVRKF</sequence>
<protein>
    <recommendedName>
        <fullName evidence="1">Protein kinase domain-containing protein</fullName>
    </recommendedName>
</protein>
<dbReference type="InterPro" id="IPR051681">
    <property type="entry name" value="Ser/Thr_Kinases-Pseudokinases"/>
</dbReference>
<dbReference type="Gene3D" id="1.10.510.10">
    <property type="entry name" value="Transferase(Phosphotransferase) domain 1"/>
    <property type="match status" value="1"/>
</dbReference>
<dbReference type="HOGENOM" id="CLU_000288_7_18_1"/>
<keyword evidence="3" id="KW-1185">Reference proteome</keyword>
<feature type="domain" description="Protein kinase" evidence="1">
    <location>
        <begin position="1"/>
        <end position="229"/>
    </location>
</feature>
<accession>A0A0C2WF49</accession>
<dbReference type="InParanoid" id="A0A0C2WF49"/>
<name>A0A0C2WF49_AMAMK</name>
<dbReference type="PROSITE" id="PS50011">
    <property type="entry name" value="PROTEIN_KINASE_DOM"/>
    <property type="match status" value="1"/>
</dbReference>
<dbReference type="OrthoDB" id="4062651at2759"/>
<organism evidence="2 3">
    <name type="scientific">Amanita muscaria (strain Koide BX008)</name>
    <dbReference type="NCBI Taxonomy" id="946122"/>
    <lineage>
        <taxon>Eukaryota</taxon>
        <taxon>Fungi</taxon>
        <taxon>Dikarya</taxon>
        <taxon>Basidiomycota</taxon>
        <taxon>Agaricomycotina</taxon>
        <taxon>Agaricomycetes</taxon>
        <taxon>Agaricomycetidae</taxon>
        <taxon>Agaricales</taxon>
        <taxon>Pluteineae</taxon>
        <taxon>Amanitaceae</taxon>
        <taxon>Amanita</taxon>
    </lineage>
</organism>
<dbReference type="InterPro" id="IPR001245">
    <property type="entry name" value="Ser-Thr/Tyr_kinase_cat_dom"/>
</dbReference>
<proteinExistence type="predicted"/>
<dbReference type="InterPro" id="IPR011009">
    <property type="entry name" value="Kinase-like_dom_sf"/>
</dbReference>
<dbReference type="InterPro" id="IPR008271">
    <property type="entry name" value="Ser/Thr_kinase_AS"/>
</dbReference>
<reference evidence="2 3" key="1">
    <citation type="submission" date="2014-04" db="EMBL/GenBank/DDBJ databases">
        <title>Evolutionary Origins and Diversification of the Mycorrhizal Mutualists.</title>
        <authorList>
            <consortium name="DOE Joint Genome Institute"/>
            <consortium name="Mycorrhizal Genomics Consortium"/>
            <person name="Kohler A."/>
            <person name="Kuo A."/>
            <person name="Nagy L.G."/>
            <person name="Floudas D."/>
            <person name="Copeland A."/>
            <person name="Barry K.W."/>
            <person name="Cichocki N."/>
            <person name="Veneault-Fourrey C."/>
            <person name="LaButti K."/>
            <person name="Lindquist E.A."/>
            <person name="Lipzen A."/>
            <person name="Lundell T."/>
            <person name="Morin E."/>
            <person name="Murat C."/>
            <person name="Riley R."/>
            <person name="Ohm R."/>
            <person name="Sun H."/>
            <person name="Tunlid A."/>
            <person name="Henrissat B."/>
            <person name="Grigoriev I.V."/>
            <person name="Hibbett D.S."/>
            <person name="Martin F."/>
        </authorList>
    </citation>
    <scope>NUCLEOTIDE SEQUENCE [LARGE SCALE GENOMIC DNA]</scope>
    <source>
        <strain evidence="2 3">Koide BX008</strain>
    </source>
</reference>
<dbReference type="GO" id="GO:0004674">
    <property type="term" value="F:protein serine/threonine kinase activity"/>
    <property type="evidence" value="ECO:0007669"/>
    <property type="project" value="TreeGrafter"/>
</dbReference>
<dbReference type="SUPFAM" id="SSF56112">
    <property type="entry name" value="Protein kinase-like (PK-like)"/>
    <property type="match status" value="1"/>
</dbReference>
<dbReference type="Proteomes" id="UP000054549">
    <property type="component" value="Unassembled WGS sequence"/>
</dbReference>
<evidence type="ECO:0000313" key="2">
    <source>
        <dbReference type="EMBL" id="KIL55231.1"/>
    </source>
</evidence>
<dbReference type="InterPro" id="IPR000719">
    <property type="entry name" value="Prot_kinase_dom"/>
</dbReference>
<dbReference type="PANTHER" id="PTHR44329">
    <property type="entry name" value="SERINE/THREONINE-PROTEIN KINASE TNNI3K-RELATED"/>
    <property type="match status" value="1"/>
</dbReference>
<dbReference type="SMART" id="SM00220">
    <property type="entry name" value="S_TKc"/>
    <property type="match status" value="1"/>
</dbReference>
<dbReference type="Pfam" id="PF07714">
    <property type="entry name" value="PK_Tyr_Ser-Thr"/>
    <property type="match status" value="1"/>
</dbReference>
<dbReference type="STRING" id="946122.A0A0C2WF49"/>
<dbReference type="PROSITE" id="PS00108">
    <property type="entry name" value="PROTEIN_KINASE_ST"/>
    <property type="match status" value="1"/>
</dbReference>
<dbReference type="GO" id="GO:0005524">
    <property type="term" value="F:ATP binding"/>
    <property type="evidence" value="ECO:0007669"/>
    <property type="project" value="InterPro"/>
</dbReference>
<feature type="non-terminal residue" evidence="2">
    <location>
        <position position="1"/>
    </location>
</feature>
<gene>
    <name evidence="2" type="ORF">M378DRAFT_18124</name>
</gene>
<evidence type="ECO:0000313" key="3">
    <source>
        <dbReference type="Proteomes" id="UP000054549"/>
    </source>
</evidence>
<dbReference type="EMBL" id="KN818545">
    <property type="protein sequence ID" value="KIL55231.1"/>
    <property type="molecule type" value="Genomic_DNA"/>
</dbReference>
<evidence type="ECO:0000259" key="1">
    <source>
        <dbReference type="PROSITE" id="PS50011"/>
    </source>
</evidence>
<dbReference type="AlphaFoldDB" id="A0A0C2WF49"/>